<dbReference type="EMBL" id="JAQQWI010000006">
    <property type="protein sequence ID" value="KAK8033955.1"/>
    <property type="molecule type" value="Genomic_DNA"/>
</dbReference>
<evidence type="ECO:0000256" key="4">
    <source>
        <dbReference type="SAM" id="SignalP"/>
    </source>
</evidence>
<dbReference type="PANTHER" id="PTHR30024">
    <property type="entry name" value="ALIPHATIC SULFONATES-BINDING PROTEIN-RELATED"/>
    <property type="match status" value="1"/>
</dbReference>
<gene>
    <name evidence="6" type="ORF">PG991_003353</name>
</gene>
<dbReference type="SUPFAM" id="SSF53850">
    <property type="entry name" value="Periplasmic binding protein-like II"/>
    <property type="match status" value="1"/>
</dbReference>
<proteinExistence type="inferred from homology"/>
<feature type="chain" id="PRO_5046265107" description="SsuA/THI5-like domain-containing protein" evidence="4">
    <location>
        <begin position="30"/>
        <end position="358"/>
    </location>
</feature>
<evidence type="ECO:0000259" key="5">
    <source>
        <dbReference type="Pfam" id="PF09084"/>
    </source>
</evidence>
<keyword evidence="3 4" id="KW-0732">Signal</keyword>
<comment type="subcellular location">
    <subcellularLocation>
        <location evidence="1">Periplasm</location>
    </subcellularLocation>
</comment>
<organism evidence="6 7">
    <name type="scientific">Apiospora marii</name>
    <dbReference type="NCBI Taxonomy" id="335849"/>
    <lineage>
        <taxon>Eukaryota</taxon>
        <taxon>Fungi</taxon>
        <taxon>Dikarya</taxon>
        <taxon>Ascomycota</taxon>
        <taxon>Pezizomycotina</taxon>
        <taxon>Sordariomycetes</taxon>
        <taxon>Xylariomycetidae</taxon>
        <taxon>Amphisphaeriales</taxon>
        <taxon>Apiosporaceae</taxon>
        <taxon>Apiospora</taxon>
    </lineage>
</organism>
<comment type="similarity">
    <text evidence="2">Belongs to the bacterial solute-binding protein SsuA/TauA family.</text>
</comment>
<keyword evidence="7" id="KW-1185">Reference proteome</keyword>
<name>A0ABR1SHZ5_9PEZI</name>
<dbReference type="InterPro" id="IPR015168">
    <property type="entry name" value="SsuA/THI5"/>
</dbReference>
<dbReference type="Proteomes" id="UP001396898">
    <property type="component" value="Unassembled WGS sequence"/>
</dbReference>
<dbReference type="PANTHER" id="PTHR30024:SF47">
    <property type="entry name" value="TAURINE-BINDING PERIPLASMIC PROTEIN"/>
    <property type="match status" value="1"/>
</dbReference>
<dbReference type="Pfam" id="PF09084">
    <property type="entry name" value="NMT1"/>
    <property type="match status" value="1"/>
</dbReference>
<protein>
    <recommendedName>
        <fullName evidence="5">SsuA/THI5-like domain-containing protein</fullName>
    </recommendedName>
</protein>
<sequence>MFLGSFSRSLKVVTLWCLLNIVGYGGVHASTAIAYGSFVKSATYSIANQLGYFADEGLNVTYHQVPNSSFAYDGLFYGTYDILTGTIDNAINLVFNAKAGLTVLGQLDQGSDIVLAATSAMATVQDLRGKPIMVDGELSGYSYVLRRLLSFYGLQYGTDYSFQIVGGTPFRYQALLHGHLNNGSVVYATVLTYPYTAYLAREANTSASPAPHVLARVSDFVAPFSSQALTVRTSTVTHTSNPAYRATVSFVRAMLRANRLLADPDPQRRAELQGAIAAELGIEDEATAALELAAATDAVTGETAQVDFQVSGVGLWNVIGIRDRFGGFTAAGPGFDFVEALPDLIDYRVRDAARHGIQ</sequence>
<evidence type="ECO:0000313" key="7">
    <source>
        <dbReference type="Proteomes" id="UP001396898"/>
    </source>
</evidence>
<evidence type="ECO:0000256" key="1">
    <source>
        <dbReference type="ARBA" id="ARBA00004418"/>
    </source>
</evidence>
<evidence type="ECO:0000256" key="2">
    <source>
        <dbReference type="ARBA" id="ARBA00010742"/>
    </source>
</evidence>
<evidence type="ECO:0000256" key="3">
    <source>
        <dbReference type="ARBA" id="ARBA00022729"/>
    </source>
</evidence>
<comment type="caution">
    <text evidence="6">The sequence shown here is derived from an EMBL/GenBank/DDBJ whole genome shotgun (WGS) entry which is preliminary data.</text>
</comment>
<feature type="signal peptide" evidence="4">
    <location>
        <begin position="1"/>
        <end position="29"/>
    </location>
</feature>
<accession>A0ABR1SHZ5</accession>
<dbReference type="Gene3D" id="3.40.190.10">
    <property type="entry name" value="Periplasmic binding protein-like II"/>
    <property type="match status" value="2"/>
</dbReference>
<reference evidence="6 7" key="1">
    <citation type="submission" date="2023-01" db="EMBL/GenBank/DDBJ databases">
        <title>Analysis of 21 Apiospora genomes using comparative genomics revels a genus with tremendous synthesis potential of carbohydrate active enzymes and secondary metabolites.</title>
        <authorList>
            <person name="Sorensen T."/>
        </authorList>
    </citation>
    <scope>NUCLEOTIDE SEQUENCE [LARGE SCALE GENOMIC DNA]</scope>
    <source>
        <strain evidence="6 7">CBS 20057</strain>
    </source>
</reference>
<evidence type="ECO:0000313" key="6">
    <source>
        <dbReference type="EMBL" id="KAK8033955.1"/>
    </source>
</evidence>
<feature type="domain" description="SsuA/THI5-like" evidence="5">
    <location>
        <begin position="42"/>
        <end position="187"/>
    </location>
</feature>